<feature type="chain" id="PRO_5045131027" description="VPLPA-CTERM sorting domain-containing protein" evidence="1">
    <location>
        <begin position="24"/>
        <end position="237"/>
    </location>
</feature>
<gene>
    <name evidence="2" type="ORF">NP603_05400</name>
</gene>
<dbReference type="EMBL" id="JANIBM010000004">
    <property type="protein sequence ID" value="MCQ8180532.1"/>
    <property type="molecule type" value="Genomic_DNA"/>
</dbReference>
<organism evidence="2 3">
    <name type="scientific">Methylomonas aurea</name>
    <dbReference type="NCBI Taxonomy" id="2952224"/>
    <lineage>
        <taxon>Bacteria</taxon>
        <taxon>Pseudomonadati</taxon>
        <taxon>Pseudomonadota</taxon>
        <taxon>Gammaproteobacteria</taxon>
        <taxon>Methylococcales</taxon>
        <taxon>Methylococcaceae</taxon>
        <taxon>Methylomonas</taxon>
    </lineage>
</organism>
<accession>A0ABT1UE76</accession>
<keyword evidence="3" id="KW-1185">Reference proteome</keyword>
<proteinExistence type="predicted"/>
<evidence type="ECO:0000313" key="2">
    <source>
        <dbReference type="EMBL" id="MCQ8180532.1"/>
    </source>
</evidence>
<evidence type="ECO:0000313" key="3">
    <source>
        <dbReference type="Proteomes" id="UP001524569"/>
    </source>
</evidence>
<comment type="caution">
    <text evidence="2">The sequence shown here is derived from an EMBL/GenBank/DDBJ whole genome shotgun (WGS) entry which is preliminary data.</text>
</comment>
<evidence type="ECO:0000256" key="1">
    <source>
        <dbReference type="SAM" id="SignalP"/>
    </source>
</evidence>
<protein>
    <recommendedName>
        <fullName evidence="4">VPLPA-CTERM sorting domain-containing protein</fullName>
    </recommendedName>
</protein>
<name>A0ABT1UE76_9GAMM</name>
<keyword evidence="1" id="KW-0732">Signal</keyword>
<feature type="signal peptide" evidence="1">
    <location>
        <begin position="1"/>
        <end position="23"/>
    </location>
</feature>
<reference evidence="2 3" key="1">
    <citation type="submission" date="2022-07" db="EMBL/GenBank/DDBJ databases">
        <title>Methylomonas rivi sp. nov., Methylomonas rosea sp. nov., Methylomonas aureus sp. nov. and Methylomonas subterranea sp. nov., four novel methanotrophs isolated from a freshwater creek and the deep terrestrial subsurface.</title>
        <authorList>
            <person name="Abin C."/>
            <person name="Sankaranarayanan K."/>
            <person name="Garner C."/>
            <person name="Sindelar R."/>
            <person name="Kotary K."/>
            <person name="Garner R."/>
            <person name="Barclay S."/>
            <person name="Lawson P."/>
            <person name="Krumholz L."/>
        </authorList>
    </citation>
    <scope>NUCLEOTIDE SEQUENCE [LARGE SCALE GENOMIC DNA]</scope>
    <source>
        <strain evidence="2 3">SURF-1</strain>
    </source>
</reference>
<sequence length="237" mass="24996">MRNQWIAPILAVGLSLTVSAASAADQHAGDIQPWKANGQVLVNGEWFEADFGDLSGGLYRTDDPGYDANTASGAFGAGNWLWFSGLNSLQFWNGSVWSNTVPNGEHIELTDALGNVTTFNTSGVQNASGVIGQFDDAGDIHEHLDMAIRNESNALGGTVGAYWITLHLFETLPDSTTPVSTASTPFHILFNRGLAHADFELAVEAASAAPVPLPGAVWLFAPAMAGLLGFGRRKPAA</sequence>
<evidence type="ECO:0008006" key="4">
    <source>
        <dbReference type="Google" id="ProtNLM"/>
    </source>
</evidence>
<dbReference type="RefSeq" id="WP_256609896.1">
    <property type="nucleotide sequence ID" value="NZ_JANIBM010000004.1"/>
</dbReference>
<dbReference type="Proteomes" id="UP001524569">
    <property type="component" value="Unassembled WGS sequence"/>
</dbReference>